<protein>
    <recommendedName>
        <fullName evidence="2">SAF domain-containing protein</fullName>
    </recommendedName>
</protein>
<gene>
    <name evidence="3" type="ORF">GCM10011374_12060</name>
</gene>
<name>A0A917GM29_9MICC</name>
<evidence type="ECO:0000313" key="4">
    <source>
        <dbReference type="Proteomes" id="UP000638848"/>
    </source>
</evidence>
<evidence type="ECO:0000259" key="2">
    <source>
        <dbReference type="SMART" id="SM00858"/>
    </source>
</evidence>
<dbReference type="InterPro" id="IPR006311">
    <property type="entry name" value="TAT_signal"/>
</dbReference>
<accession>A0A917GM29</accession>
<dbReference type="InterPro" id="IPR013974">
    <property type="entry name" value="SAF"/>
</dbReference>
<dbReference type="RefSeq" id="WP_188535231.1">
    <property type="nucleotide sequence ID" value="NZ_BMEQ01000004.1"/>
</dbReference>
<dbReference type="EMBL" id="BMEQ01000004">
    <property type="protein sequence ID" value="GGG51020.1"/>
    <property type="molecule type" value="Genomic_DNA"/>
</dbReference>
<dbReference type="Pfam" id="PF08666">
    <property type="entry name" value="SAF"/>
    <property type="match status" value="1"/>
</dbReference>
<dbReference type="AlphaFoldDB" id="A0A917GM29"/>
<keyword evidence="4" id="KW-1185">Reference proteome</keyword>
<feature type="domain" description="SAF" evidence="2">
    <location>
        <begin position="53"/>
        <end position="115"/>
    </location>
</feature>
<dbReference type="CDD" id="cd11614">
    <property type="entry name" value="SAF_CpaB_FlgA_like"/>
    <property type="match status" value="1"/>
</dbReference>
<evidence type="ECO:0000256" key="1">
    <source>
        <dbReference type="SAM" id="MobiDB-lite"/>
    </source>
</evidence>
<sequence length="249" mass="24653">MSPRPRAARRRYPLSLHLRTALSRRRRLAAAALLSLALTVVVLRLSPPQAPTVPVVTAAEPLAAGTVLSAGQLAVAAYPDGLVPQGAVSDPGRLVGRVLAGAAVPGLPLTEAAVMGPGLLTGRPPGVTAVTLRIDDPGVLRHVRAGDHVDVVGLPDGAGPAGREVLGRALPVLWVSAQDGRQDQGLLADGLGDDGGLLVVGAAHEDAAQLAGAVGAGRATVVLVPAPSGPGARPGVSPSISPSGEGAAP</sequence>
<comment type="caution">
    <text evidence="3">The sequence shown here is derived from an EMBL/GenBank/DDBJ whole genome shotgun (WGS) entry which is preliminary data.</text>
</comment>
<proteinExistence type="predicted"/>
<dbReference type="Proteomes" id="UP000638848">
    <property type="component" value="Unassembled WGS sequence"/>
</dbReference>
<organism evidence="3 4">
    <name type="scientific">Kocuria dechangensis</name>
    <dbReference type="NCBI Taxonomy" id="1176249"/>
    <lineage>
        <taxon>Bacteria</taxon>
        <taxon>Bacillati</taxon>
        <taxon>Actinomycetota</taxon>
        <taxon>Actinomycetes</taxon>
        <taxon>Micrococcales</taxon>
        <taxon>Micrococcaceae</taxon>
        <taxon>Kocuria</taxon>
    </lineage>
</organism>
<feature type="region of interest" description="Disordered" evidence="1">
    <location>
        <begin position="226"/>
        <end position="249"/>
    </location>
</feature>
<dbReference type="PROSITE" id="PS51318">
    <property type="entry name" value="TAT"/>
    <property type="match status" value="1"/>
</dbReference>
<reference evidence="3" key="1">
    <citation type="journal article" date="2014" name="Int. J. Syst. Evol. Microbiol.">
        <title>Complete genome sequence of Corynebacterium casei LMG S-19264T (=DSM 44701T), isolated from a smear-ripened cheese.</title>
        <authorList>
            <consortium name="US DOE Joint Genome Institute (JGI-PGF)"/>
            <person name="Walter F."/>
            <person name="Albersmeier A."/>
            <person name="Kalinowski J."/>
            <person name="Ruckert C."/>
        </authorList>
    </citation>
    <scope>NUCLEOTIDE SEQUENCE</scope>
    <source>
        <strain evidence="3">CGMCC 1.12187</strain>
    </source>
</reference>
<dbReference type="SMART" id="SM00858">
    <property type="entry name" value="SAF"/>
    <property type="match status" value="1"/>
</dbReference>
<reference evidence="3" key="2">
    <citation type="submission" date="2020-09" db="EMBL/GenBank/DDBJ databases">
        <authorList>
            <person name="Sun Q."/>
            <person name="Zhou Y."/>
        </authorList>
    </citation>
    <scope>NUCLEOTIDE SEQUENCE</scope>
    <source>
        <strain evidence="3">CGMCC 1.12187</strain>
    </source>
</reference>
<evidence type="ECO:0000313" key="3">
    <source>
        <dbReference type="EMBL" id="GGG51020.1"/>
    </source>
</evidence>